<dbReference type="InterPro" id="IPR025328">
    <property type="entry name" value="DUF4234"/>
</dbReference>
<feature type="transmembrane region" description="Helical" evidence="1">
    <location>
        <begin position="75"/>
        <end position="94"/>
    </location>
</feature>
<accession>A0A290S928</accession>
<organism evidence="3 4">
    <name type="scientific">Pseudoalteromonas arctica A 37-1-2</name>
    <dbReference type="NCBI Taxonomy" id="1117313"/>
    <lineage>
        <taxon>Bacteria</taxon>
        <taxon>Pseudomonadati</taxon>
        <taxon>Pseudomonadota</taxon>
        <taxon>Gammaproteobacteria</taxon>
        <taxon>Alteromonadales</taxon>
        <taxon>Pseudoalteromonadaceae</taxon>
        <taxon>Pseudoalteromonas</taxon>
    </lineage>
</organism>
<dbReference type="RefSeq" id="WP_010553660.1">
    <property type="nucleotide sequence ID" value="NZ_CP011026.1"/>
</dbReference>
<dbReference type="KEGG" id="part:PARC_b0371"/>
<proteinExistence type="predicted"/>
<protein>
    <recommendedName>
        <fullName evidence="2">DUF4234 domain-containing protein</fullName>
    </recommendedName>
</protein>
<dbReference type="EMBL" id="CP011026">
    <property type="protein sequence ID" value="ATC88582.1"/>
    <property type="molecule type" value="Genomic_DNA"/>
</dbReference>
<gene>
    <name evidence="3" type="ORF">PARC_b0371</name>
</gene>
<reference evidence="3 4" key="1">
    <citation type="journal article" date="2012" name="J. Bacteriol.">
        <title>Genome sequences of type strains of seven species of the marine bacterium Pseudoalteromonas.</title>
        <authorList>
            <person name="Xie B.B."/>
            <person name="Shu Y.L."/>
            <person name="Qin Q.L."/>
            <person name="Rong J.C."/>
            <person name="Zhang X.Y."/>
            <person name="Chen X.L."/>
            <person name="Shi M."/>
            <person name="He H.L."/>
            <person name="Zhou B.C."/>
            <person name="Zhang Y.Z."/>
        </authorList>
    </citation>
    <scope>NUCLEOTIDE SEQUENCE [LARGE SCALE GENOMIC DNA]</scope>
    <source>
        <strain evidence="3 4">A 37-1-2</strain>
    </source>
</reference>
<sequence length="156" mass="17454">MSSITELKDSINTKTLNLVLLTVVTAGIYAIVWMFLNTPKLEKVASKKIADNTFLIWLAVCVGLGGALTSTGEESLDIIAGLLTIASWVLYIIWSFRAKSALQEYALTEHKVDLRMNGIYTFFLTIYYINYCINDLPEAQRKQQILSGQEPKADNL</sequence>
<dbReference type="AlphaFoldDB" id="A0A290S928"/>
<feature type="transmembrane region" description="Helical" evidence="1">
    <location>
        <begin position="49"/>
        <end position="69"/>
    </location>
</feature>
<evidence type="ECO:0000313" key="4">
    <source>
        <dbReference type="Proteomes" id="UP000016505"/>
    </source>
</evidence>
<evidence type="ECO:0000259" key="2">
    <source>
        <dbReference type="Pfam" id="PF14018"/>
    </source>
</evidence>
<evidence type="ECO:0000256" key="1">
    <source>
        <dbReference type="SAM" id="Phobius"/>
    </source>
</evidence>
<dbReference type="OrthoDB" id="7060663at2"/>
<feature type="domain" description="DUF4234" evidence="2">
    <location>
        <begin position="16"/>
        <end position="103"/>
    </location>
</feature>
<feature type="transmembrane region" description="Helical" evidence="1">
    <location>
        <begin position="16"/>
        <end position="37"/>
    </location>
</feature>
<dbReference type="Proteomes" id="UP000016505">
    <property type="component" value="Chromosome II"/>
</dbReference>
<keyword evidence="1" id="KW-1133">Transmembrane helix</keyword>
<keyword evidence="1" id="KW-0812">Transmembrane</keyword>
<name>A0A290S928_9GAMM</name>
<keyword evidence="1" id="KW-0472">Membrane</keyword>
<dbReference type="Pfam" id="PF14018">
    <property type="entry name" value="DUF4234"/>
    <property type="match status" value="1"/>
</dbReference>
<evidence type="ECO:0000313" key="3">
    <source>
        <dbReference type="EMBL" id="ATC88582.1"/>
    </source>
</evidence>